<dbReference type="RefSeq" id="WP_425308889.1">
    <property type="nucleotide sequence ID" value="NZ_CP154795.1"/>
</dbReference>
<gene>
    <name evidence="2" type="ORF">AADG42_09040</name>
</gene>
<dbReference type="InterPro" id="IPR036412">
    <property type="entry name" value="HAD-like_sf"/>
</dbReference>
<keyword evidence="3" id="KW-1185">Reference proteome</keyword>
<dbReference type="InterPro" id="IPR006385">
    <property type="entry name" value="HAD_hydro_SerB1"/>
</dbReference>
<dbReference type="Proteomes" id="UP001442841">
    <property type="component" value="Chromosome"/>
</dbReference>
<organism evidence="2 3">
    <name type="scientific">Ammonicoccus fulvus</name>
    <dbReference type="NCBI Taxonomy" id="3138240"/>
    <lineage>
        <taxon>Bacteria</taxon>
        <taxon>Bacillati</taxon>
        <taxon>Actinomycetota</taxon>
        <taxon>Actinomycetes</taxon>
        <taxon>Propionibacteriales</taxon>
        <taxon>Propionibacteriaceae</taxon>
        <taxon>Ammonicoccus</taxon>
    </lineage>
</organism>
<dbReference type="NCBIfam" id="TIGR01490">
    <property type="entry name" value="HAD-SF-IB-hyp1"/>
    <property type="match status" value="1"/>
</dbReference>
<dbReference type="InterPro" id="IPR026055">
    <property type="entry name" value="FAR"/>
</dbReference>
<proteinExistence type="predicted"/>
<dbReference type="Gene3D" id="3.40.50.720">
    <property type="entry name" value="NAD(P)-binding Rossmann-like Domain"/>
    <property type="match status" value="1"/>
</dbReference>
<dbReference type="Gene3D" id="1.20.1440.100">
    <property type="entry name" value="SG protein - dephosphorylation function"/>
    <property type="match status" value="1"/>
</dbReference>
<evidence type="ECO:0000313" key="3">
    <source>
        <dbReference type="Proteomes" id="UP001442841"/>
    </source>
</evidence>
<accession>A0ABZ3FQJ9</accession>
<dbReference type="Pfam" id="PF12710">
    <property type="entry name" value="HAD"/>
    <property type="match status" value="1"/>
</dbReference>
<dbReference type="InterPro" id="IPR013120">
    <property type="entry name" value="FAR_NAD-bd"/>
</dbReference>
<dbReference type="Pfam" id="PF07993">
    <property type="entry name" value="NAD_binding_4"/>
    <property type="match status" value="1"/>
</dbReference>
<dbReference type="NCBIfam" id="TIGR01488">
    <property type="entry name" value="HAD-SF-IB"/>
    <property type="match status" value="1"/>
</dbReference>
<dbReference type="PANTHER" id="PTHR11011:SF45">
    <property type="entry name" value="FATTY ACYL-COA REDUCTASE CG8306-RELATED"/>
    <property type="match status" value="1"/>
</dbReference>
<reference evidence="2 3" key="1">
    <citation type="submission" date="2024-04" db="EMBL/GenBank/DDBJ databases">
        <title>Isolation of an actinomycete strain from pig manure.</title>
        <authorList>
            <person name="Gong T."/>
            <person name="Yu Z."/>
            <person name="An M."/>
            <person name="Wei C."/>
            <person name="Yang W."/>
            <person name="Liu L."/>
        </authorList>
    </citation>
    <scope>NUCLEOTIDE SEQUENCE [LARGE SCALE GENOMIC DNA]</scope>
    <source>
        <strain evidence="2 3">ZF39</strain>
    </source>
</reference>
<dbReference type="EMBL" id="CP154795">
    <property type="protein sequence ID" value="XAN07430.1"/>
    <property type="molecule type" value="Genomic_DNA"/>
</dbReference>
<evidence type="ECO:0000259" key="1">
    <source>
        <dbReference type="Pfam" id="PF07993"/>
    </source>
</evidence>
<dbReference type="SUPFAM" id="SSF56784">
    <property type="entry name" value="HAD-like"/>
    <property type="match status" value="1"/>
</dbReference>
<keyword evidence="2" id="KW-0378">Hydrolase</keyword>
<dbReference type="PANTHER" id="PTHR11011">
    <property type="entry name" value="MALE STERILITY PROTEIN 2-RELATED"/>
    <property type="match status" value="1"/>
</dbReference>
<evidence type="ECO:0000313" key="2">
    <source>
        <dbReference type="EMBL" id="XAN07430.1"/>
    </source>
</evidence>
<dbReference type="InterPro" id="IPR036291">
    <property type="entry name" value="NAD(P)-bd_dom_sf"/>
</dbReference>
<dbReference type="GO" id="GO:0016787">
    <property type="term" value="F:hydrolase activity"/>
    <property type="evidence" value="ECO:0007669"/>
    <property type="project" value="UniProtKB-KW"/>
</dbReference>
<feature type="domain" description="Thioester reductase (TE)" evidence="1">
    <location>
        <begin position="31"/>
        <end position="350"/>
    </location>
</feature>
<name>A0ABZ3FQJ9_9ACTN</name>
<sequence>MTQTLLSGEVHGRPTLDGRLSELLAGKKIVLTGVTGFIGEQILWKILTDLPDTTAGVLVRRKGSASARDRMIQLVKKKIFKEVRDAAGGAEELLDARVQVIEGDLPNVPDLPRDTDVLIHCAGDVSFDPPIDQAFKTNVLGTKALLDKFREAMSDDEGNLVKVPHYVHVSTAYTAGRRRGAIPEAAHEHPIDYAVETEWALKLAERIEIESRSAERLTELREQAEREHRQAGYLTTAADTERRRKDWVHEQLVLAGTERARSVGWTDVYTFAKAMGERIVADLGKDMRVSIVRPAIVESSMKHPYPGWIEGFKMAEPLILAYGKGELPEVPASPDSVIDIIPCDMVVNCILAVCATEPEIGRPEFYHSNSGARNPLTFRDIYVHVRRYFTEHPFDRGERGQTKLPIWNWPGSAQVERFLATSEVASRWADKALSFAPRSRRTRNLAKSLDKASGRLGFLRRYLTIYGEYLRTELHFVDDHTLALHRSLHPDDVARWSFDSAEVDWTEYIEEIHCPAVTAPVRRMDAVRRRRGNTASTYRDLSRSTTDPKQVVAVFDLDGTVMSGNVVETYLWAKLPELGPTGQAQEILSLVKALPSYLQAERRDRGTFLRALYRRYEGADLAALDHAVDTRIAEHILDRLSPDAIRRIREHRALGHTTVLMTGAIRSLTRPLQPLFDVIVAADLSVDEEGRCTGFLTGPPMVGESRSAWLRHWATLNGIDLSESFAYADSHVDLPMLSAVGHPVAVNPDLGLMRAAQKNSWSIVEWEAMSQTPRWSIAPKKEK</sequence>
<dbReference type="InterPro" id="IPR023214">
    <property type="entry name" value="HAD_sf"/>
</dbReference>
<dbReference type="Gene3D" id="3.40.50.1000">
    <property type="entry name" value="HAD superfamily/HAD-like"/>
    <property type="match status" value="1"/>
</dbReference>
<dbReference type="SUPFAM" id="SSF51735">
    <property type="entry name" value="NAD(P)-binding Rossmann-fold domains"/>
    <property type="match status" value="1"/>
</dbReference>
<protein>
    <submittedName>
        <fullName evidence="2">HAD-IB family hydrolase</fullName>
    </submittedName>
</protein>